<protein>
    <submittedName>
        <fullName evidence="2">Uncharacterized protein</fullName>
    </submittedName>
</protein>
<evidence type="ECO:0000313" key="2">
    <source>
        <dbReference type="EMBL" id="MPR32475.1"/>
    </source>
</evidence>
<name>A0A7C9BGC8_9BACT</name>
<dbReference type="AlphaFoldDB" id="A0A7C9BGC8"/>
<organism evidence="2 3">
    <name type="scientific">Salmonirosea aquatica</name>
    <dbReference type="NCBI Taxonomy" id="2654236"/>
    <lineage>
        <taxon>Bacteria</taxon>
        <taxon>Pseudomonadati</taxon>
        <taxon>Bacteroidota</taxon>
        <taxon>Cytophagia</taxon>
        <taxon>Cytophagales</taxon>
        <taxon>Spirosomataceae</taxon>
        <taxon>Salmonirosea</taxon>
    </lineage>
</organism>
<keyword evidence="1" id="KW-1133">Transmembrane helix</keyword>
<keyword evidence="1" id="KW-0472">Membrane</keyword>
<sequence>MQEFLTIRHFSQEAQYIELLNVLQTHDIPYLTEEYRQRIDPISMVTLAPEFIVKVQAHHFSKVSELMNELAAQAVLHASDEHYLFDFKDEELFDILASPDEWSAFDYQLARRILGERGIEIDAKMLDLLKKSRLQELAQPEEKQTNSLWVAYFFAILGGVVGIFMGWHMLTARKTLPNGQRIYMYQASDRRHGRWIMALGLVMLVIWLLSKPLGGSLF</sequence>
<feature type="transmembrane region" description="Helical" evidence="1">
    <location>
        <begin position="192"/>
        <end position="210"/>
    </location>
</feature>
<evidence type="ECO:0000313" key="3">
    <source>
        <dbReference type="Proteomes" id="UP000479293"/>
    </source>
</evidence>
<comment type="caution">
    <text evidence="2">The sequence shown here is derived from an EMBL/GenBank/DDBJ whole genome shotgun (WGS) entry which is preliminary data.</text>
</comment>
<feature type="transmembrane region" description="Helical" evidence="1">
    <location>
        <begin position="149"/>
        <end position="171"/>
    </location>
</feature>
<accession>A0A7C9BGC8</accession>
<dbReference type="Proteomes" id="UP000479293">
    <property type="component" value="Unassembled WGS sequence"/>
</dbReference>
<proteinExistence type="predicted"/>
<keyword evidence="1" id="KW-0812">Transmembrane</keyword>
<evidence type="ECO:0000256" key="1">
    <source>
        <dbReference type="SAM" id="Phobius"/>
    </source>
</evidence>
<dbReference type="EMBL" id="WHLY01000002">
    <property type="protein sequence ID" value="MPR32475.1"/>
    <property type="molecule type" value="Genomic_DNA"/>
</dbReference>
<dbReference type="RefSeq" id="WP_152756964.1">
    <property type="nucleotide sequence ID" value="NZ_WHLY01000002.1"/>
</dbReference>
<keyword evidence="3" id="KW-1185">Reference proteome</keyword>
<reference evidence="2 3" key="1">
    <citation type="submission" date="2019-10" db="EMBL/GenBank/DDBJ databases">
        <title>Draft Genome Sequence of Cytophagaceae sp. SJW1-29.</title>
        <authorList>
            <person name="Choi A."/>
        </authorList>
    </citation>
    <scope>NUCLEOTIDE SEQUENCE [LARGE SCALE GENOMIC DNA]</scope>
    <source>
        <strain evidence="2 3">SJW1-29</strain>
    </source>
</reference>
<gene>
    <name evidence="2" type="ORF">GBK04_03715</name>
</gene>